<evidence type="ECO:0000313" key="3">
    <source>
        <dbReference type="EMBL" id="MBV6343734.1"/>
    </source>
</evidence>
<dbReference type="PANTHER" id="PTHR34135">
    <property type="entry name" value="LYSOZYME"/>
    <property type="match status" value="1"/>
</dbReference>
<keyword evidence="2" id="KW-0326">Glycosidase</keyword>
<dbReference type="PROSITE" id="PS51904">
    <property type="entry name" value="GLYCOSYL_HYDROL_F25_2"/>
    <property type="match status" value="1"/>
</dbReference>
<evidence type="ECO:0000313" key="4">
    <source>
        <dbReference type="Proteomes" id="UP001196980"/>
    </source>
</evidence>
<keyword evidence="4" id="KW-1185">Reference proteome</keyword>
<dbReference type="InterPro" id="IPR018077">
    <property type="entry name" value="Glyco_hydro_fam25_subgr"/>
</dbReference>
<keyword evidence="1 3" id="KW-0378">Hydrolase</keyword>
<name>A0ABS6S5H0_9BACT</name>
<proteinExistence type="predicted"/>
<organism evidence="3 4">
    <name type="scientific">Candidatus Magnetobacterium casense</name>
    <dbReference type="NCBI Taxonomy" id="1455061"/>
    <lineage>
        <taxon>Bacteria</taxon>
        <taxon>Pseudomonadati</taxon>
        <taxon>Nitrospirota</taxon>
        <taxon>Thermodesulfovibrionia</taxon>
        <taxon>Thermodesulfovibrionales</taxon>
        <taxon>Candidatus Magnetobacteriaceae</taxon>
        <taxon>Candidatus Magnetobacterium</taxon>
    </lineage>
</organism>
<reference evidence="3 4" key="1">
    <citation type="journal article" date="2020" name="J Geophys Res Biogeosci">
        <title>Magnetotaxis as an Adaptation to Enable Bacterial Shuttling of Microbial Sulfur and Sulfur Cycling Across Aquatic Oxic#Anoxic Interfaces.</title>
        <authorList>
            <person name="Li J."/>
            <person name="Liu P."/>
            <person name="Wang J."/>
            <person name="Roberts A.P."/>
            <person name="Pan Y."/>
        </authorList>
    </citation>
    <scope>NUCLEOTIDE SEQUENCE [LARGE SCALE GENOMIC DNA]</scope>
    <source>
        <strain evidence="3 4">MYR-1_YQ</strain>
    </source>
</reference>
<sequence>MDEEMHLVRKEGNMGDVISTGYPSTYATTVSFAYSPPQRVPGIDCSVWQDDNSTPQKMDFGKAVAAGARFVFIKASQGTWLDEDFTYNWKAAKEAGLYRGAYHYLDWSALGKVQADFFCGVLRNDPGELAPVVDYECRKNVTKDAILWLNTFLAVLRGERGEVMIYTSPDYWKNYGSTNEYYALFPLWIANHDAIKPIVPKPWTDWTFWQWTDKGDGRKYGAESAGLDMNWYNGDWSDFTKILLGLVHPPDITIPEDEYDRGWNDCVAEATERIEGLYR</sequence>
<dbReference type="EMBL" id="JABXWD010000776">
    <property type="protein sequence ID" value="MBV6343734.1"/>
    <property type="molecule type" value="Genomic_DNA"/>
</dbReference>
<dbReference type="CDD" id="cd00599">
    <property type="entry name" value="GH25_muramidase"/>
    <property type="match status" value="1"/>
</dbReference>
<dbReference type="Proteomes" id="UP001196980">
    <property type="component" value="Unassembled WGS sequence"/>
</dbReference>
<gene>
    <name evidence="3" type="ORF">HWQ67_19370</name>
</gene>
<dbReference type="Pfam" id="PF01183">
    <property type="entry name" value="Glyco_hydro_25"/>
    <property type="match status" value="1"/>
</dbReference>
<accession>A0ABS6S5H0</accession>
<evidence type="ECO:0000256" key="1">
    <source>
        <dbReference type="ARBA" id="ARBA00022801"/>
    </source>
</evidence>
<dbReference type="SMART" id="SM00641">
    <property type="entry name" value="Glyco_25"/>
    <property type="match status" value="1"/>
</dbReference>
<protein>
    <submittedName>
        <fullName evidence="3">Glycoside hydrolase family 25 protein</fullName>
    </submittedName>
</protein>
<evidence type="ECO:0000256" key="2">
    <source>
        <dbReference type="ARBA" id="ARBA00023295"/>
    </source>
</evidence>
<comment type="caution">
    <text evidence="3">The sequence shown here is derived from an EMBL/GenBank/DDBJ whole genome shotgun (WGS) entry which is preliminary data.</text>
</comment>
<dbReference type="GO" id="GO:0016787">
    <property type="term" value="F:hydrolase activity"/>
    <property type="evidence" value="ECO:0007669"/>
    <property type="project" value="UniProtKB-KW"/>
</dbReference>
<dbReference type="PANTHER" id="PTHR34135:SF2">
    <property type="entry name" value="LYSOZYME"/>
    <property type="match status" value="1"/>
</dbReference>
<dbReference type="InterPro" id="IPR002053">
    <property type="entry name" value="Glyco_hydro_25"/>
</dbReference>